<dbReference type="Gene3D" id="3.30.360.10">
    <property type="entry name" value="Dihydrodipicolinate Reductase, domain 2"/>
    <property type="match status" value="1"/>
</dbReference>
<dbReference type="Pfam" id="PF01408">
    <property type="entry name" value="GFO_IDH_MocA"/>
    <property type="match status" value="1"/>
</dbReference>
<feature type="domain" description="GFO/IDH/MocA-like oxidoreductase" evidence="2">
    <location>
        <begin position="128"/>
        <end position="252"/>
    </location>
</feature>
<evidence type="ECO:0000313" key="4">
    <source>
        <dbReference type="Proteomes" id="UP000594688"/>
    </source>
</evidence>
<dbReference type="Gene3D" id="3.40.50.720">
    <property type="entry name" value="NAD(P)-binding Rossmann-like Domain"/>
    <property type="match status" value="1"/>
</dbReference>
<gene>
    <name evidence="3" type="ORF">G3M70_11115</name>
</gene>
<dbReference type="InterPro" id="IPR051450">
    <property type="entry name" value="Gfo/Idh/MocA_Oxidoreductases"/>
</dbReference>
<accession>A0A7T0G0X9</accession>
<feature type="domain" description="Gfo/Idh/MocA-like oxidoreductase N-terminal" evidence="1">
    <location>
        <begin position="4"/>
        <end position="102"/>
    </location>
</feature>
<dbReference type="PANTHER" id="PTHR43377">
    <property type="entry name" value="BILIVERDIN REDUCTASE A"/>
    <property type="match status" value="1"/>
</dbReference>
<sequence>MLGLIIGTGSIGQRHIRNIRKLVPESRFIFLRKGGRQDELSASINAEVTDNLDHALGSKPDYAVIATPSALHTDVLIPLIDAHLPFYIEKPVATRREDVNAIRFRLKSSSFKSPTLVGCNLRFLPALQKARALLNDGSLGTVLRAGFTAGQWLPDWRPQQDYKNGYSSNREMGGGVVFDLIHEIDMVRWWFGEFERIGSVLGNFSSLGIETEDTAAIVMGKNEGPPAVTIQLDYISRKPVRRYEVVGELGSLVFDLQEKTLMQITKDGSEAVNCGADGFDVSKTYELAMREFFEAIKAGAATSQNILDGLDSVELALNVYERTIQ</sequence>
<evidence type="ECO:0000259" key="1">
    <source>
        <dbReference type="Pfam" id="PF01408"/>
    </source>
</evidence>
<evidence type="ECO:0000259" key="2">
    <source>
        <dbReference type="Pfam" id="PF22725"/>
    </source>
</evidence>
<dbReference type="InterPro" id="IPR036291">
    <property type="entry name" value="NAD(P)-bd_dom_sf"/>
</dbReference>
<dbReference type="GO" id="GO:0000166">
    <property type="term" value="F:nucleotide binding"/>
    <property type="evidence" value="ECO:0007669"/>
    <property type="project" value="InterPro"/>
</dbReference>
<proteinExistence type="predicted"/>
<dbReference type="InterPro" id="IPR000683">
    <property type="entry name" value="Gfo/Idh/MocA-like_OxRdtase_N"/>
</dbReference>
<dbReference type="InterPro" id="IPR055170">
    <property type="entry name" value="GFO_IDH_MocA-like_dom"/>
</dbReference>
<reference evidence="3 4" key="1">
    <citation type="submission" date="2020-02" db="EMBL/GenBank/DDBJ databases">
        <title>Genomic and physiological characterization of two novel Nitrospinaceae genera.</title>
        <authorList>
            <person name="Mueller A.J."/>
            <person name="Jung M.-Y."/>
            <person name="Strachan C.R."/>
            <person name="Herbold C.W."/>
            <person name="Kirkegaard R.H."/>
            <person name="Daims H."/>
        </authorList>
    </citation>
    <scope>NUCLEOTIDE SEQUENCE [LARGE SCALE GENOMIC DNA]</scope>
    <source>
        <strain evidence="3">EB</strain>
    </source>
</reference>
<evidence type="ECO:0000313" key="3">
    <source>
        <dbReference type="EMBL" id="QPJ62388.1"/>
    </source>
</evidence>
<name>A0A7T0G0X9_9BACT</name>
<dbReference type="Pfam" id="PF22725">
    <property type="entry name" value="GFO_IDH_MocA_C3"/>
    <property type="match status" value="1"/>
</dbReference>
<dbReference type="KEGG" id="nli:G3M70_11115"/>
<protein>
    <submittedName>
        <fullName evidence="3">Gfo/Idh/MocA family oxidoreductase</fullName>
    </submittedName>
</protein>
<organism evidence="3 4">
    <name type="scientific">Candidatus Nitronauta litoralis</name>
    <dbReference type="NCBI Taxonomy" id="2705533"/>
    <lineage>
        <taxon>Bacteria</taxon>
        <taxon>Pseudomonadati</taxon>
        <taxon>Nitrospinota/Tectimicrobiota group</taxon>
        <taxon>Nitrospinota</taxon>
        <taxon>Nitrospinia</taxon>
        <taxon>Nitrospinales</taxon>
        <taxon>Nitrospinaceae</taxon>
        <taxon>Candidatus Nitronauta</taxon>
    </lineage>
</organism>
<dbReference type="AlphaFoldDB" id="A0A7T0G0X9"/>
<dbReference type="PANTHER" id="PTHR43377:SF1">
    <property type="entry name" value="BILIVERDIN REDUCTASE A"/>
    <property type="match status" value="1"/>
</dbReference>
<dbReference type="SUPFAM" id="SSF51735">
    <property type="entry name" value="NAD(P)-binding Rossmann-fold domains"/>
    <property type="match status" value="1"/>
</dbReference>
<dbReference type="SUPFAM" id="SSF55347">
    <property type="entry name" value="Glyceraldehyde-3-phosphate dehydrogenase-like, C-terminal domain"/>
    <property type="match status" value="1"/>
</dbReference>
<dbReference type="Proteomes" id="UP000594688">
    <property type="component" value="Chromosome"/>
</dbReference>
<dbReference type="EMBL" id="CP048685">
    <property type="protein sequence ID" value="QPJ62388.1"/>
    <property type="molecule type" value="Genomic_DNA"/>
</dbReference>